<accession>A0A099KRL1</accession>
<evidence type="ECO:0000256" key="8">
    <source>
        <dbReference type="ARBA" id="ARBA00048090"/>
    </source>
</evidence>
<dbReference type="InterPro" id="IPR006001">
    <property type="entry name" value="Therm_gnt_kin"/>
</dbReference>
<dbReference type="GO" id="GO:0046316">
    <property type="term" value="F:gluconokinase activity"/>
    <property type="evidence" value="ECO:0007669"/>
    <property type="project" value="UniProtKB-EC"/>
</dbReference>
<reference evidence="10 11" key="1">
    <citation type="submission" date="2014-08" db="EMBL/GenBank/DDBJ databases">
        <title>Genomic and Phenotypic Diversity of Colwellia psychrerythraea strains from Disparate Marine Basins.</title>
        <authorList>
            <person name="Techtmann S.M."/>
            <person name="Stelling S.C."/>
            <person name="Utturkar S.M."/>
            <person name="Alshibli N."/>
            <person name="Harris A."/>
            <person name="Brown S.D."/>
            <person name="Hazen T.C."/>
        </authorList>
    </citation>
    <scope>NUCLEOTIDE SEQUENCE [LARGE SCALE GENOMIC DNA]</scope>
    <source>
        <strain evidence="10 11">ND2E</strain>
    </source>
</reference>
<dbReference type="PATRIC" id="fig|28229.4.peg.1614"/>
<evidence type="ECO:0000256" key="5">
    <source>
        <dbReference type="ARBA" id="ARBA00022741"/>
    </source>
</evidence>
<dbReference type="Pfam" id="PF13671">
    <property type="entry name" value="AAA_33"/>
    <property type="match status" value="1"/>
</dbReference>
<comment type="catalytic activity">
    <reaction evidence="8 9">
        <text>D-gluconate + ATP = 6-phospho-D-gluconate + ADP + H(+)</text>
        <dbReference type="Rhea" id="RHEA:19433"/>
        <dbReference type="ChEBI" id="CHEBI:15378"/>
        <dbReference type="ChEBI" id="CHEBI:18391"/>
        <dbReference type="ChEBI" id="CHEBI:30616"/>
        <dbReference type="ChEBI" id="CHEBI:58759"/>
        <dbReference type="ChEBI" id="CHEBI:456216"/>
        <dbReference type="EC" id="2.7.1.12"/>
    </reaction>
</comment>
<dbReference type="Gene3D" id="3.40.50.300">
    <property type="entry name" value="P-loop containing nucleotide triphosphate hydrolases"/>
    <property type="match status" value="1"/>
</dbReference>
<dbReference type="GO" id="GO:0005737">
    <property type="term" value="C:cytoplasm"/>
    <property type="evidence" value="ECO:0007669"/>
    <property type="project" value="TreeGrafter"/>
</dbReference>
<keyword evidence="7 9" id="KW-0067">ATP-binding</keyword>
<evidence type="ECO:0000256" key="7">
    <source>
        <dbReference type="ARBA" id="ARBA00022840"/>
    </source>
</evidence>
<dbReference type="AlphaFoldDB" id="A0A099KRL1"/>
<evidence type="ECO:0000313" key="11">
    <source>
        <dbReference type="Proteomes" id="UP000029843"/>
    </source>
</evidence>
<dbReference type="SUPFAM" id="SSF52540">
    <property type="entry name" value="P-loop containing nucleoside triphosphate hydrolases"/>
    <property type="match status" value="1"/>
</dbReference>
<evidence type="ECO:0000256" key="9">
    <source>
        <dbReference type="RuleBase" id="RU363066"/>
    </source>
</evidence>
<dbReference type="CDD" id="cd02021">
    <property type="entry name" value="GntK"/>
    <property type="match status" value="1"/>
</dbReference>
<dbReference type="NCBIfam" id="TIGR01313">
    <property type="entry name" value="therm_gnt_kin"/>
    <property type="match status" value="1"/>
</dbReference>
<dbReference type="GO" id="GO:0005975">
    <property type="term" value="P:carbohydrate metabolic process"/>
    <property type="evidence" value="ECO:0007669"/>
    <property type="project" value="InterPro"/>
</dbReference>
<dbReference type="PANTHER" id="PTHR43442">
    <property type="entry name" value="GLUCONOKINASE-RELATED"/>
    <property type="match status" value="1"/>
</dbReference>
<evidence type="ECO:0000313" key="10">
    <source>
        <dbReference type="EMBL" id="KGJ93116.1"/>
    </source>
</evidence>
<proteinExistence type="inferred from homology"/>
<evidence type="ECO:0000256" key="4">
    <source>
        <dbReference type="ARBA" id="ARBA00022679"/>
    </source>
</evidence>
<comment type="similarity">
    <text evidence="2 9">Belongs to the gluconokinase GntK/GntV family.</text>
</comment>
<comment type="caution">
    <text evidence="10">The sequence shown here is derived from an EMBL/GenBank/DDBJ whole genome shotgun (WGS) entry which is preliminary data.</text>
</comment>
<dbReference type="Proteomes" id="UP000029843">
    <property type="component" value="Unassembled WGS sequence"/>
</dbReference>
<sequence length="185" mass="21090">MTQLSKTRPYLFIVMGVSGTGKSSVAKHISDEFSWCYVDADDFHSPQAKKHMAENKPLTDEMRTPWLLSITEHLVLLSLQGHSVALAYSGLKSTQRNLFRELPFYCHFFSLVASKDVIAKRISQRKNHFFPLALLDSQFAAMEPPLPSEQDVSVIDIERPLELVANELTKLAKQIIRKKNNEQIF</sequence>
<keyword evidence="5 9" id="KW-0547">Nucleotide-binding</keyword>
<dbReference type="EC" id="2.7.1.12" evidence="3 9"/>
<dbReference type="InterPro" id="IPR027417">
    <property type="entry name" value="P-loop_NTPase"/>
</dbReference>
<protein>
    <recommendedName>
        <fullName evidence="3 9">Gluconokinase</fullName>
        <ecNumber evidence="3 9">2.7.1.12</ecNumber>
    </recommendedName>
</protein>
<dbReference type="GO" id="GO:0005524">
    <property type="term" value="F:ATP binding"/>
    <property type="evidence" value="ECO:0007669"/>
    <property type="project" value="UniProtKB-KW"/>
</dbReference>
<evidence type="ECO:0000256" key="1">
    <source>
        <dbReference type="ARBA" id="ARBA00004761"/>
    </source>
</evidence>
<evidence type="ECO:0000256" key="3">
    <source>
        <dbReference type="ARBA" id="ARBA00012054"/>
    </source>
</evidence>
<dbReference type="EMBL" id="JQED01000015">
    <property type="protein sequence ID" value="KGJ93116.1"/>
    <property type="molecule type" value="Genomic_DNA"/>
</dbReference>
<evidence type="ECO:0000256" key="6">
    <source>
        <dbReference type="ARBA" id="ARBA00022777"/>
    </source>
</evidence>
<gene>
    <name evidence="10" type="ORF">ND2E_2582</name>
</gene>
<evidence type="ECO:0000256" key="2">
    <source>
        <dbReference type="ARBA" id="ARBA00008420"/>
    </source>
</evidence>
<keyword evidence="4 9" id="KW-0808">Transferase</keyword>
<keyword evidence="6 9" id="KW-0418">Kinase</keyword>
<organism evidence="10 11">
    <name type="scientific">Colwellia psychrerythraea</name>
    <name type="common">Vibrio psychroerythus</name>
    <dbReference type="NCBI Taxonomy" id="28229"/>
    <lineage>
        <taxon>Bacteria</taxon>
        <taxon>Pseudomonadati</taxon>
        <taxon>Pseudomonadota</taxon>
        <taxon>Gammaproteobacteria</taxon>
        <taxon>Alteromonadales</taxon>
        <taxon>Colwelliaceae</taxon>
        <taxon>Colwellia</taxon>
    </lineage>
</organism>
<dbReference type="RefSeq" id="WP_033093330.1">
    <property type="nucleotide sequence ID" value="NZ_JQED01000015.1"/>
</dbReference>
<name>A0A099KRL1_COLPS</name>
<dbReference type="PANTHER" id="PTHR43442:SF3">
    <property type="entry name" value="GLUCONOKINASE-RELATED"/>
    <property type="match status" value="1"/>
</dbReference>
<comment type="pathway">
    <text evidence="1">Carbohydrate acid metabolism.</text>
</comment>